<evidence type="ECO:0000259" key="21">
    <source>
        <dbReference type="SMART" id="SM00485"/>
    </source>
</evidence>
<proteinExistence type="inferred from homology"/>
<gene>
    <name evidence="22" type="ORF">RHGRI_034639</name>
</gene>
<evidence type="ECO:0000256" key="5">
    <source>
        <dbReference type="ARBA" id="ARBA00022759"/>
    </source>
</evidence>
<dbReference type="InterPro" id="IPR029060">
    <property type="entry name" value="PIN-like_dom_sf"/>
</dbReference>
<dbReference type="GO" id="GO:0006281">
    <property type="term" value="P:DNA repair"/>
    <property type="evidence" value="ECO:0007669"/>
    <property type="project" value="UniProtKB-UniRule"/>
</dbReference>
<evidence type="ECO:0000313" key="23">
    <source>
        <dbReference type="Proteomes" id="UP000823749"/>
    </source>
</evidence>
<name>A0AAV6I7E5_9ERIC</name>
<dbReference type="GO" id="GO:0002376">
    <property type="term" value="P:immune system process"/>
    <property type="evidence" value="ECO:0007669"/>
    <property type="project" value="UniProtKB-KW"/>
</dbReference>
<dbReference type="GO" id="GO:0035312">
    <property type="term" value="F:5'-3' DNA exonuclease activity"/>
    <property type="evidence" value="ECO:0007669"/>
    <property type="project" value="UniProtKB-UniRule"/>
</dbReference>
<comment type="similarity">
    <text evidence="18">Belongs to the XPG/RAD2 endonuclease family. EXO1 subfamily.</text>
</comment>
<dbReference type="SMART" id="SM00485">
    <property type="entry name" value="XPGN"/>
    <property type="match status" value="1"/>
</dbReference>
<dbReference type="EMBL" id="JACTNZ010000012">
    <property type="protein sequence ID" value="KAG5522540.1"/>
    <property type="molecule type" value="Genomic_DNA"/>
</dbReference>
<keyword evidence="23" id="KW-1185">Reference proteome</keyword>
<keyword evidence="12 18" id="KW-0238">DNA-binding</keyword>
<reference evidence="22" key="1">
    <citation type="submission" date="2020-08" db="EMBL/GenBank/DDBJ databases">
        <title>Plant Genome Project.</title>
        <authorList>
            <person name="Zhang R.-G."/>
        </authorList>
    </citation>
    <scope>NUCLEOTIDE SEQUENCE</scope>
    <source>
        <strain evidence="22">WSP0</strain>
        <tissue evidence="22">Leaf</tissue>
    </source>
</reference>
<accession>A0AAV6I7E5</accession>
<dbReference type="InterPro" id="IPR006085">
    <property type="entry name" value="XPG_DNA_repair_N"/>
</dbReference>
<comment type="function">
    <text evidence="16">5'-&gt;3' double-stranded DNA exonuclease which may also possess a cryptic 3'-&gt;5' double-stranded DNA exonuclease activity. Functions in DNA mismatch repair (MMR) to excise mismatch-containing DNA tracts directed by strand breaks located either 5' or 3' to the mismatch. Also exhibits endonuclease activity against 5'-overhanging flap structures similar to those generated by displacement synthesis when DNA polymerase encounters the 5'-end of a downstream Okazaki fragment. Required for somatic hypermutation (SHM) and class switch recombination (CSR) of immunoglobulin genes. Essential for male and female meiosis.</text>
</comment>
<feature type="domain" description="XPG-I" evidence="20">
    <location>
        <begin position="126"/>
        <end position="198"/>
    </location>
</feature>
<keyword evidence="15" id="KW-0469">Meiosis</keyword>
<dbReference type="SMART" id="SM00279">
    <property type="entry name" value="HhH2"/>
    <property type="match status" value="1"/>
</dbReference>
<dbReference type="GO" id="GO:0017108">
    <property type="term" value="F:5'-flap endonuclease activity"/>
    <property type="evidence" value="ECO:0007669"/>
    <property type="project" value="TreeGrafter"/>
</dbReference>
<keyword evidence="6 18" id="KW-0227">DNA damage</keyword>
<evidence type="ECO:0000256" key="15">
    <source>
        <dbReference type="ARBA" id="ARBA00023254"/>
    </source>
</evidence>
<dbReference type="SMART" id="SM00484">
    <property type="entry name" value="XPGI"/>
    <property type="match status" value="1"/>
</dbReference>
<dbReference type="Pfam" id="PF00752">
    <property type="entry name" value="XPG_N"/>
    <property type="match status" value="1"/>
</dbReference>
<dbReference type="InterPro" id="IPR006086">
    <property type="entry name" value="XPG-I_dom"/>
</dbReference>
<comment type="caution">
    <text evidence="22">The sequence shown here is derived from an EMBL/GenBank/DDBJ whole genome shotgun (WGS) entry which is preliminary data.</text>
</comment>
<dbReference type="CDD" id="cd09901">
    <property type="entry name" value="H3TH_FEN1-like"/>
    <property type="match status" value="1"/>
</dbReference>
<keyword evidence="7 18" id="KW-0378">Hydrolase</keyword>
<feature type="domain" description="XPG N-terminal" evidence="21">
    <location>
        <begin position="1"/>
        <end position="102"/>
    </location>
</feature>
<dbReference type="Gene3D" id="1.10.150.20">
    <property type="entry name" value="5' to 3' exonuclease, C-terminal subdomain"/>
    <property type="match status" value="1"/>
</dbReference>
<feature type="region of interest" description="Disordered" evidence="19">
    <location>
        <begin position="582"/>
        <end position="614"/>
    </location>
</feature>
<dbReference type="FunFam" id="3.40.50.1010:FF:000111">
    <property type="entry name" value="Exonuclease 1"/>
    <property type="match status" value="1"/>
</dbReference>
<evidence type="ECO:0000256" key="17">
    <source>
        <dbReference type="ARBA" id="ARBA00064664"/>
    </source>
</evidence>
<keyword evidence="14 18" id="KW-0539">Nucleus</keyword>
<evidence type="ECO:0000256" key="11">
    <source>
        <dbReference type="ARBA" id="ARBA00022990"/>
    </source>
</evidence>
<keyword evidence="9 18" id="KW-0460">Magnesium</keyword>
<evidence type="ECO:0000256" key="10">
    <source>
        <dbReference type="ARBA" id="ARBA00022859"/>
    </source>
</evidence>
<dbReference type="GO" id="GO:0003677">
    <property type="term" value="F:DNA binding"/>
    <property type="evidence" value="ECO:0007669"/>
    <property type="project" value="UniProtKB-UniRule"/>
</dbReference>
<dbReference type="SUPFAM" id="SSF47807">
    <property type="entry name" value="5' to 3' exonuclease, C-terminal subdomain"/>
    <property type="match status" value="1"/>
</dbReference>
<evidence type="ECO:0000256" key="2">
    <source>
        <dbReference type="ARBA" id="ARBA00022553"/>
    </source>
</evidence>
<dbReference type="Gene3D" id="3.40.50.1010">
    <property type="entry name" value="5'-nuclease"/>
    <property type="match status" value="1"/>
</dbReference>
<comment type="subunit">
    <text evidence="17">Interacts with the MLH1-PMS2 heterodimer via MLH1. Interacts with MSH3. Interacts with the MSH2-MSH6 heterodimer via MSH2, and this interaction may increase the processivity of the 5'-&gt;3' exonuclease activity. Interacts with PCNA, and this interaction may both stimulate the cryptic 3'-&gt;5' exonuclease activity and suppress the 5'-&gt;3' exonuclease activity. Interacts with WRN, and this interaction stimulates both the 5'-&gt;3' exonuclease activity and cleavage of 5'-overhanging flap structures. Interacts with RECQL/RECQ1, and this interaction stimulates cleavage of 5'-overhanging flap structures. Interacts with DNA helicase ZGRF1; the interaction is increased following DNA damage induction.</text>
</comment>
<keyword evidence="5" id="KW-0255">Endonuclease</keyword>
<evidence type="ECO:0000256" key="1">
    <source>
        <dbReference type="ARBA" id="ARBA00004123"/>
    </source>
</evidence>
<keyword evidence="10" id="KW-0391">Immunity</keyword>
<dbReference type="Proteomes" id="UP000823749">
    <property type="component" value="Chromosome 12"/>
</dbReference>
<dbReference type="SUPFAM" id="SSF88723">
    <property type="entry name" value="PIN domain-like"/>
    <property type="match status" value="1"/>
</dbReference>
<dbReference type="InterPro" id="IPR008918">
    <property type="entry name" value="HhH2"/>
</dbReference>
<organism evidence="22 23">
    <name type="scientific">Rhododendron griersonianum</name>
    <dbReference type="NCBI Taxonomy" id="479676"/>
    <lineage>
        <taxon>Eukaryota</taxon>
        <taxon>Viridiplantae</taxon>
        <taxon>Streptophyta</taxon>
        <taxon>Embryophyta</taxon>
        <taxon>Tracheophyta</taxon>
        <taxon>Spermatophyta</taxon>
        <taxon>Magnoliopsida</taxon>
        <taxon>eudicotyledons</taxon>
        <taxon>Gunneridae</taxon>
        <taxon>Pentapetalae</taxon>
        <taxon>asterids</taxon>
        <taxon>Ericales</taxon>
        <taxon>Ericaceae</taxon>
        <taxon>Ericoideae</taxon>
        <taxon>Rhodoreae</taxon>
        <taxon>Rhododendron</taxon>
    </lineage>
</organism>
<evidence type="ECO:0000256" key="19">
    <source>
        <dbReference type="SAM" id="MobiDB-lite"/>
    </source>
</evidence>
<dbReference type="AlphaFoldDB" id="A0AAV6I7E5"/>
<dbReference type="GO" id="GO:0051321">
    <property type="term" value="P:meiotic cell cycle"/>
    <property type="evidence" value="ECO:0007669"/>
    <property type="project" value="UniProtKB-KW"/>
</dbReference>
<comment type="subcellular location">
    <subcellularLocation>
        <location evidence="1 18">Nucleus</location>
    </subcellularLocation>
</comment>
<sequence length="657" mass="74112">MGIKDLLRFMKPYIESIHIKKYAGKRVGIDAYSWLHKGAYSCSMEICLNTEGDKKFQYLNYFMHRINLLRHHNIVPVVVFDGGDISCKDATGQERSRKRKANLDLAMEKLKEGNRNAASELFQILRSEDIEFVVAPYEADAQLAYLSSLEPENGGIIAVISEDSDLLAYGCPAIVFKMDRYGNGEEILLHKVFESATCVPSFRHFDKELFIGMSVLAGCDFLPSVPGIGIAKAYSLVSKYRDLDRVLSMLKFEKGRQMPEDYPESFKKAVAVFQHARIYDADSESLKHMKPLPEKLLQSLDGDLDFLGPRPLPFLNQSPAFPLFPLTKQEKKKEKASSLNPPDNMQHRNCCTNSQMLRHSSVVELAPLELLHLPVMGKKATVEKSNYFNEATELEKLVCPLKTPFTEENKASSDKIPLKMPENNPFRKRKYAEVQLDELEIVAEQVSVVTDLERSGISFVTPESQQSVDSKPIRASDRSGISFVTPESHQSVEKITGKKAMVEKSNYFNEATELEKLVCPLKTPFTEENKASSDKIPLKVPENNTFRKRKYAEVQLDELEIVAEQVSVVTELERSGISFVTPESQQSVDSKPTRASDRSGISFVTPESHQSVDSKPLRVVSKADYESKIQNSEKMPENDPNMILKQTRRNTMSLAKG</sequence>
<keyword evidence="3 18" id="KW-0540">Nuclease</keyword>
<evidence type="ECO:0000256" key="13">
    <source>
        <dbReference type="ARBA" id="ARBA00023204"/>
    </source>
</evidence>
<evidence type="ECO:0000256" key="12">
    <source>
        <dbReference type="ARBA" id="ARBA00023125"/>
    </source>
</evidence>
<dbReference type="EC" id="3.1.-.-" evidence="18"/>
<keyword evidence="18" id="KW-0267">Excision nuclease</keyword>
<feature type="region of interest" description="Disordered" evidence="19">
    <location>
        <begin position="627"/>
        <end position="657"/>
    </location>
</feature>
<evidence type="ECO:0000256" key="3">
    <source>
        <dbReference type="ARBA" id="ARBA00022722"/>
    </source>
</evidence>
<dbReference type="CDD" id="cd09857">
    <property type="entry name" value="PIN_EXO1"/>
    <property type="match status" value="1"/>
</dbReference>
<dbReference type="Pfam" id="PF00867">
    <property type="entry name" value="XPG_I"/>
    <property type="match status" value="1"/>
</dbReference>
<evidence type="ECO:0000256" key="7">
    <source>
        <dbReference type="ARBA" id="ARBA00022801"/>
    </source>
</evidence>
<evidence type="ECO:0000256" key="6">
    <source>
        <dbReference type="ARBA" id="ARBA00022763"/>
    </source>
</evidence>
<dbReference type="InterPro" id="IPR044752">
    <property type="entry name" value="PIN-like_EXO1"/>
</dbReference>
<keyword evidence="13 18" id="KW-0234">DNA repair</keyword>
<dbReference type="PANTHER" id="PTHR11081:SF8">
    <property type="entry name" value="EXONUCLEASE 1"/>
    <property type="match status" value="1"/>
</dbReference>
<dbReference type="PANTHER" id="PTHR11081">
    <property type="entry name" value="FLAP ENDONUCLEASE FAMILY MEMBER"/>
    <property type="match status" value="1"/>
</dbReference>
<evidence type="ECO:0000256" key="16">
    <source>
        <dbReference type="ARBA" id="ARBA00057694"/>
    </source>
</evidence>
<keyword evidence="11" id="KW-0007">Acetylation</keyword>
<keyword evidence="4 18" id="KW-0479">Metal-binding</keyword>
<keyword evidence="18" id="KW-0228">DNA excision</keyword>
<evidence type="ECO:0000256" key="9">
    <source>
        <dbReference type="ARBA" id="ARBA00022842"/>
    </source>
</evidence>
<protein>
    <recommendedName>
        <fullName evidence="18">Exonuclease 1</fullName>
        <ecNumber evidence="18">3.1.-.-</ecNumber>
    </recommendedName>
</protein>
<dbReference type="InterPro" id="IPR036279">
    <property type="entry name" value="5-3_exonuclease_C_sf"/>
</dbReference>
<dbReference type="InterPro" id="IPR006084">
    <property type="entry name" value="XPG/Rad2"/>
</dbReference>
<evidence type="ECO:0000256" key="14">
    <source>
        <dbReference type="ARBA" id="ARBA00023242"/>
    </source>
</evidence>
<comment type="cofactor">
    <cofactor evidence="18">
        <name>Mg(2+)</name>
        <dbReference type="ChEBI" id="CHEBI:18420"/>
    </cofactor>
    <text evidence="18">Binds 2 magnesium ions per subunit. They probably participate in the reaction catalyzed by the enzyme. May bind an additional third magnesium ion after substrate binding.</text>
</comment>
<evidence type="ECO:0000259" key="20">
    <source>
        <dbReference type="SMART" id="SM00484"/>
    </source>
</evidence>
<keyword evidence="8 18" id="KW-0269">Exonuclease</keyword>
<evidence type="ECO:0000256" key="18">
    <source>
        <dbReference type="RuleBase" id="RU910737"/>
    </source>
</evidence>
<evidence type="ECO:0000313" key="22">
    <source>
        <dbReference type="EMBL" id="KAG5522540.1"/>
    </source>
</evidence>
<evidence type="ECO:0000256" key="8">
    <source>
        <dbReference type="ARBA" id="ARBA00022839"/>
    </source>
</evidence>
<dbReference type="FunFam" id="1.10.150.20:FF:000011">
    <property type="entry name" value="exonuclease 1"/>
    <property type="match status" value="1"/>
</dbReference>
<keyword evidence="2" id="KW-0597">Phosphoprotein</keyword>
<dbReference type="GO" id="GO:0005634">
    <property type="term" value="C:nucleus"/>
    <property type="evidence" value="ECO:0007669"/>
    <property type="project" value="UniProtKB-SubCell"/>
</dbReference>
<evidence type="ECO:0000256" key="4">
    <source>
        <dbReference type="ARBA" id="ARBA00022723"/>
    </source>
</evidence>
<dbReference type="GO" id="GO:0046872">
    <property type="term" value="F:metal ion binding"/>
    <property type="evidence" value="ECO:0007669"/>
    <property type="project" value="UniProtKB-UniRule"/>
</dbReference>
<dbReference type="PRINTS" id="PR00853">
    <property type="entry name" value="XPGRADSUPER"/>
</dbReference>